<evidence type="ECO:0000313" key="3">
    <source>
        <dbReference type="EMBL" id="WFP16219.1"/>
    </source>
</evidence>
<keyword evidence="1 2" id="KW-0732">Signal</keyword>
<reference evidence="3 4" key="1">
    <citation type="submission" date="2023-04" db="EMBL/GenBank/DDBJ databases">
        <title>Funneling lignin-derived compounds into biodiesel using alkali-halophilic Citricoccus sp. P2.</title>
        <authorList>
            <person name="Luo C.-B."/>
        </authorList>
    </citation>
    <scope>NUCLEOTIDE SEQUENCE [LARGE SCALE GENOMIC DNA]</scope>
    <source>
        <strain evidence="3 4">P2</strain>
    </source>
</reference>
<dbReference type="SUPFAM" id="SSF53850">
    <property type="entry name" value="Periplasmic binding protein-like II"/>
    <property type="match status" value="1"/>
</dbReference>
<evidence type="ECO:0000256" key="1">
    <source>
        <dbReference type="ARBA" id="ARBA00022729"/>
    </source>
</evidence>
<dbReference type="Proteomes" id="UP001219037">
    <property type="component" value="Chromosome"/>
</dbReference>
<organism evidence="3 4">
    <name type="scientific">Citricoccus muralis</name>
    <dbReference type="NCBI Taxonomy" id="169134"/>
    <lineage>
        <taxon>Bacteria</taxon>
        <taxon>Bacillati</taxon>
        <taxon>Actinomycetota</taxon>
        <taxon>Actinomycetes</taxon>
        <taxon>Micrococcales</taxon>
        <taxon>Micrococcaceae</taxon>
        <taxon>Citricoccus</taxon>
    </lineage>
</organism>
<protein>
    <submittedName>
        <fullName evidence="3">Thiamine ABC transporter substrate-binding protein</fullName>
    </submittedName>
</protein>
<dbReference type="InterPro" id="IPR005948">
    <property type="entry name" value="ThiB-like"/>
</dbReference>
<dbReference type="RefSeq" id="WP_278157372.1">
    <property type="nucleotide sequence ID" value="NZ_CP121252.1"/>
</dbReference>
<dbReference type="PANTHER" id="PTHR30006:SF2">
    <property type="entry name" value="ABC TRANSPORTER SUBSTRATE-BINDING PROTEIN"/>
    <property type="match status" value="1"/>
</dbReference>
<proteinExistence type="predicted"/>
<feature type="signal peptide" evidence="2">
    <location>
        <begin position="1"/>
        <end position="28"/>
    </location>
</feature>
<keyword evidence="4" id="KW-1185">Reference proteome</keyword>
<dbReference type="PANTHER" id="PTHR30006">
    <property type="entry name" value="THIAMINE-BINDING PERIPLASMIC PROTEIN-RELATED"/>
    <property type="match status" value="1"/>
</dbReference>
<dbReference type="Pfam" id="PF13343">
    <property type="entry name" value="SBP_bac_6"/>
    <property type="match status" value="1"/>
</dbReference>
<gene>
    <name evidence="3" type="ORF">P8192_12630</name>
</gene>
<evidence type="ECO:0000313" key="4">
    <source>
        <dbReference type="Proteomes" id="UP001219037"/>
    </source>
</evidence>
<dbReference type="EMBL" id="CP121252">
    <property type="protein sequence ID" value="WFP16219.1"/>
    <property type="molecule type" value="Genomic_DNA"/>
</dbReference>
<feature type="chain" id="PRO_5047234638" evidence="2">
    <location>
        <begin position="29"/>
        <end position="366"/>
    </location>
</feature>
<sequence>MLNPTSTRRARTALTVSGLAVVSTLALAGCSLTGGSGDSNGSDEAGESGGTVTIMTHDSFAISEEQIAEFEEQSGYELVTTAPGDSGALVNQLILQKDSPTVDGVYGIEDYSTAPLVDEGVMAEYSSEALPDSAQELLADGDAVGYFTPIDQGQVCINVDDAWFADDASNTDELAAPTSLEQLRDPEYAELLTVIDPNTSSPGLAFLAATATAYPDGEWENYWSDLLDGGATVASGWSDAYYVEFSGSDGEGPSPLVLSYSSSPAYEPTTSIIEDSCSPQVEYAGVVEGAQNPEGAQAFIDFLLSEDFQASLPEAMYMYPVDDSVELPTEWTENAQLAEDPIRPDTAEVAEQRADWLTTWTELYES</sequence>
<name>A0ABY8H511_9MICC</name>
<dbReference type="NCBIfam" id="TIGR01254">
    <property type="entry name" value="sfuA"/>
    <property type="match status" value="1"/>
</dbReference>
<dbReference type="Gene3D" id="3.40.190.10">
    <property type="entry name" value="Periplasmic binding protein-like II"/>
    <property type="match status" value="2"/>
</dbReference>
<accession>A0ABY8H511</accession>
<evidence type="ECO:0000256" key="2">
    <source>
        <dbReference type="SAM" id="SignalP"/>
    </source>
</evidence>